<evidence type="ECO:0000313" key="2">
    <source>
        <dbReference type="Proteomes" id="UP000235786"/>
    </source>
</evidence>
<name>A0A2J6SBM8_HYAVF</name>
<dbReference type="AlphaFoldDB" id="A0A2J6SBM8"/>
<dbReference type="OrthoDB" id="5342184at2759"/>
<gene>
    <name evidence="1" type="ORF">L207DRAFT_446986</name>
</gene>
<reference evidence="1 2" key="1">
    <citation type="submission" date="2016-04" db="EMBL/GenBank/DDBJ databases">
        <title>A degradative enzymes factory behind the ericoid mycorrhizal symbiosis.</title>
        <authorList>
            <consortium name="DOE Joint Genome Institute"/>
            <person name="Martino E."/>
            <person name="Morin E."/>
            <person name="Grelet G."/>
            <person name="Kuo A."/>
            <person name="Kohler A."/>
            <person name="Daghino S."/>
            <person name="Barry K."/>
            <person name="Choi C."/>
            <person name="Cichocki N."/>
            <person name="Clum A."/>
            <person name="Copeland A."/>
            <person name="Hainaut M."/>
            <person name="Haridas S."/>
            <person name="Labutti K."/>
            <person name="Lindquist E."/>
            <person name="Lipzen A."/>
            <person name="Khouja H.-R."/>
            <person name="Murat C."/>
            <person name="Ohm R."/>
            <person name="Olson A."/>
            <person name="Spatafora J."/>
            <person name="Veneault-Fourrey C."/>
            <person name="Henrissat B."/>
            <person name="Grigoriev I."/>
            <person name="Martin F."/>
            <person name="Perotto S."/>
        </authorList>
    </citation>
    <scope>NUCLEOTIDE SEQUENCE [LARGE SCALE GENOMIC DNA]</scope>
    <source>
        <strain evidence="1 2">F</strain>
    </source>
</reference>
<sequence>MVNPAFVFLPLYLYPYNASSWSAVTTAVAANPSLRFQVVVAPNLSNIYPDVNYQNAISGLNSFSNVQTLGYVPTSWANRAQTAVLGDVSDYAAWSNFTAANIAVQGIFFDEAPSLANTATLSYMKTISTYARTALGPGRGHITFNPGVVVDPLFYDMADSVIIFENSWAEFNTTFLSTMSWALLQKSTVVVHSFLGSDAMQANLINNITDANVTGLLITTSDGYTNTSSLWPQFCEELADKNNGGDLPSGDVIPASLKATPVLKTVPKAPAR</sequence>
<dbReference type="EMBL" id="KZ613937">
    <property type="protein sequence ID" value="PMD48179.1"/>
    <property type="molecule type" value="Genomic_DNA"/>
</dbReference>
<organism evidence="1 2">
    <name type="scientific">Hyaloscypha variabilis (strain UAMH 11265 / GT02V1 / F)</name>
    <name type="common">Meliniomyces variabilis</name>
    <dbReference type="NCBI Taxonomy" id="1149755"/>
    <lineage>
        <taxon>Eukaryota</taxon>
        <taxon>Fungi</taxon>
        <taxon>Dikarya</taxon>
        <taxon>Ascomycota</taxon>
        <taxon>Pezizomycotina</taxon>
        <taxon>Leotiomycetes</taxon>
        <taxon>Helotiales</taxon>
        <taxon>Hyaloscyphaceae</taxon>
        <taxon>Hyaloscypha</taxon>
        <taxon>Hyaloscypha variabilis</taxon>
    </lineage>
</organism>
<evidence type="ECO:0008006" key="3">
    <source>
        <dbReference type="Google" id="ProtNLM"/>
    </source>
</evidence>
<dbReference type="Proteomes" id="UP000235786">
    <property type="component" value="Unassembled WGS sequence"/>
</dbReference>
<dbReference type="InterPro" id="IPR021986">
    <property type="entry name" value="Spherulin4"/>
</dbReference>
<dbReference type="Pfam" id="PF12138">
    <property type="entry name" value="Spherulin4"/>
    <property type="match status" value="1"/>
</dbReference>
<dbReference type="PANTHER" id="PTHR35040:SF9">
    <property type="entry name" value="4-LIKE CELL SURFACE PROTEIN, PUTATIVE (AFU_ORTHOLOGUE AFUA_4G14080)-RELATED"/>
    <property type="match status" value="1"/>
</dbReference>
<dbReference type="PANTHER" id="PTHR35040">
    <property type="match status" value="1"/>
</dbReference>
<accession>A0A2J6SBM8</accession>
<evidence type="ECO:0000313" key="1">
    <source>
        <dbReference type="EMBL" id="PMD48179.1"/>
    </source>
</evidence>
<protein>
    <recommendedName>
        <fullName evidence="3">Cell surface spherulin 4-like protein</fullName>
    </recommendedName>
</protein>
<proteinExistence type="predicted"/>
<keyword evidence="2" id="KW-1185">Reference proteome</keyword>